<reference evidence="2 3" key="1">
    <citation type="submission" date="2020-08" db="EMBL/GenBank/DDBJ databases">
        <title>Genomic Encyclopedia of Type Strains, Phase IV (KMG-IV): sequencing the most valuable type-strain genomes for metagenomic binning, comparative biology and taxonomic classification.</title>
        <authorList>
            <person name="Goeker M."/>
        </authorList>
    </citation>
    <scope>NUCLEOTIDE SEQUENCE [LARGE SCALE GENOMIC DNA]</scope>
    <source>
        <strain evidence="2 3">DSM 102238</strain>
    </source>
</reference>
<name>A0A7W6EDF5_9HYPH</name>
<dbReference type="EMBL" id="JACIEK010000001">
    <property type="protein sequence ID" value="MBB3997272.1"/>
    <property type="molecule type" value="Genomic_DNA"/>
</dbReference>
<protein>
    <submittedName>
        <fullName evidence="2">Uncharacterized protein YjiS (DUF1127 family)</fullName>
    </submittedName>
</protein>
<feature type="domain" description="YjiS-like" evidence="1">
    <location>
        <begin position="3"/>
        <end position="38"/>
    </location>
</feature>
<dbReference type="Pfam" id="PF06568">
    <property type="entry name" value="YjiS-like"/>
    <property type="match status" value="1"/>
</dbReference>
<dbReference type="Proteomes" id="UP000542776">
    <property type="component" value="Unassembled WGS sequence"/>
</dbReference>
<dbReference type="RefSeq" id="WP_183198609.1">
    <property type="nucleotide sequence ID" value="NZ_JACIEK010000001.1"/>
</dbReference>
<proteinExistence type="predicted"/>
<organism evidence="2 3">
    <name type="scientific">Aureimonas pseudogalii</name>
    <dbReference type="NCBI Taxonomy" id="1744844"/>
    <lineage>
        <taxon>Bacteria</taxon>
        <taxon>Pseudomonadati</taxon>
        <taxon>Pseudomonadota</taxon>
        <taxon>Alphaproteobacteria</taxon>
        <taxon>Hyphomicrobiales</taxon>
        <taxon>Aurantimonadaceae</taxon>
        <taxon>Aureimonas</taxon>
    </lineage>
</organism>
<evidence type="ECO:0000313" key="2">
    <source>
        <dbReference type="EMBL" id="MBB3997272.1"/>
    </source>
</evidence>
<accession>A0A7W6EDF5</accession>
<gene>
    <name evidence="2" type="ORF">GGR04_001093</name>
</gene>
<comment type="caution">
    <text evidence="2">The sequence shown here is derived from an EMBL/GenBank/DDBJ whole genome shotgun (WGS) entry which is preliminary data.</text>
</comment>
<dbReference type="InterPro" id="IPR009506">
    <property type="entry name" value="YjiS-like"/>
</dbReference>
<evidence type="ECO:0000313" key="3">
    <source>
        <dbReference type="Proteomes" id="UP000542776"/>
    </source>
</evidence>
<keyword evidence="3" id="KW-1185">Reference proteome</keyword>
<evidence type="ECO:0000259" key="1">
    <source>
        <dbReference type="Pfam" id="PF06568"/>
    </source>
</evidence>
<dbReference type="AlphaFoldDB" id="A0A7W6EDF5"/>
<sequence length="47" mass="5420">MSLARSFQTWRQYRNTAAELNRLSQRELADLGISRSEIPALARQSAR</sequence>